<proteinExistence type="predicted"/>
<accession>A0A141GNH1</accession>
<organism evidence="4">
    <name type="scientific">uncultured firmicutes bacterium contig_61</name>
    <dbReference type="NCBI Taxonomy" id="1643555"/>
    <lineage>
        <taxon>Bacteria</taxon>
        <taxon>Bacillati</taxon>
        <taxon>Bacillota</taxon>
        <taxon>environmental samples</taxon>
    </lineage>
</organism>
<keyword evidence="2" id="KW-0560">Oxidoreductase</keyword>
<evidence type="ECO:0000313" key="4">
    <source>
        <dbReference type="EMBL" id="ALL53599.1"/>
    </source>
</evidence>
<dbReference type="InterPro" id="IPR036188">
    <property type="entry name" value="FAD/NAD-bd_sf"/>
</dbReference>
<evidence type="ECO:0000256" key="1">
    <source>
        <dbReference type="ARBA" id="ARBA00022630"/>
    </source>
</evidence>
<reference evidence="4" key="1">
    <citation type="submission" date="2015-02" db="EMBL/GenBank/DDBJ databases">
        <authorList>
            <person name="Chooi Y.-H."/>
        </authorList>
    </citation>
    <scope>NUCLEOTIDE SEQUENCE</scope>
</reference>
<evidence type="ECO:0000256" key="2">
    <source>
        <dbReference type="ARBA" id="ARBA00023002"/>
    </source>
</evidence>
<dbReference type="InterPro" id="IPR050097">
    <property type="entry name" value="Ferredoxin-NADP_redctase_2"/>
</dbReference>
<dbReference type="EMBL" id="KP867045">
    <property type="protein sequence ID" value="ALL53599.1"/>
    <property type="molecule type" value="Genomic_DNA"/>
</dbReference>
<dbReference type="GO" id="GO:0016491">
    <property type="term" value="F:oxidoreductase activity"/>
    <property type="evidence" value="ECO:0007669"/>
    <property type="project" value="UniProtKB-KW"/>
</dbReference>
<dbReference type="PANTHER" id="PTHR48105">
    <property type="entry name" value="THIOREDOXIN REDUCTASE 1-RELATED-RELATED"/>
    <property type="match status" value="1"/>
</dbReference>
<dbReference type="PRINTS" id="PR00469">
    <property type="entry name" value="PNDRDTASEII"/>
</dbReference>
<name>A0A141GNH1_9FIRM</name>
<dbReference type="AlphaFoldDB" id="A0A141GNH1"/>
<protein>
    <submittedName>
        <fullName evidence="4">Thioredoxin reductase</fullName>
    </submittedName>
</protein>
<dbReference type="InterPro" id="IPR023753">
    <property type="entry name" value="FAD/NAD-binding_dom"/>
</dbReference>
<dbReference type="SUPFAM" id="SSF51905">
    <property type="entry name" value="FAD/NAD(P)-binding domain"/>
    <property type="match status" value="1"/>
</dbReference>
<sequence>MYDVAIIGAGPAGASAALFTAKAGKRTLMFDNGKSITKRALVKNHYGVKEVTGPDLISLGKEQAQQFGAEIVEQTVIDVKPIDGGFLLKTEEAEYQAKHVLLATGMQVDLAEKIGLEILPGKEPRMKARVAVDEEGRTKIPGIWAAGTIAGVSVHTIVTAGHGAQVAINIISELNGERYVDHDVL</sequence>
<feature type="domain" description="FAD/NAD(P)-binding" evidence="3">
    <location>
        <begin position="2"/>
        <end position="108"/>
    </location>
</feature>
<keyword evidence="1" id="KW-0285">Flavoprotein</keyword>
<dbReference type="Gene3D" id="3.50.50.60">
    <property type="entry name" value="FAD/NAD(P)-binding domain"/>
    <property type="match status" value="1"/>
</dbReference>
<dbReference type="PRINTS" id="PR00368">
    <property type="entry name" value="FADPNR"/>
</dbReference>
<dbReference type="Pfam" id="PF07992">
    <property type="entry name" value="Pyr_redox_2"/>
    <property type="match status" value="1"/>
</dbReference>
<evidence type="ECO:0000259" key="3">
    <source>
        <dbReference type="Pfam" id="PF07992"/>
    </source>
</evidence>